<proteinExistence type="predicted"/>
<reference evidence="2 3" key="1">
    <citation type="submission" date="2015-05" db="EMBL/GenBank/DDBJ databases">
        <title>Draft genome sequence of Microvirga vignae strain BR3299, a novel nitrogen fixing bacteria isolated from Brazil semi-aired region.</title>
        <authorList>
            <person name="Zilli J.E."/>
            <person name="Passos S.R."/>
            <person name="Leite J."/>
            <person name="Baldani J.I."/>
            <person name="Xavier G.R."/>
            <person name="Rumjaneck N.G."/>
            <person name="Simoes-Araujo J.L."/>
        </authorList>
    </citation>
    <scope>NUCLEOTIDE SEQUENCE [LARGE SCALE GENOMIC DNA]</scope>
    <source>
        <strain evidence="2 3">BR3299</strain>
    </source>
</reference>
<evidence type="ECO:0000313" key="2">
    <source>
        <dbReference type="EMBL" id="KLK93159.1"/>
    </source>
</evidence>
<dbReference type="EMBL" id="LCYG01000022">
    <property type="protein sequence ID" value="KLK93159.1"/>
    <property type="molecule type" value="Genomic_DNA"/>
</dbReference>
<evidence type="ECO:0000313" key="3">
    <source>
        <dbReference type="Proteomes" id="UP000035489"/>
    </source>
</evidence>
<organism evidence="2 3">
    <name type="scientific">Microvirga vignae</name>
    <dbReference type="NCBI Taxonomy" id="1225564"/>
    <lineage>
        <taxon>Bacteria</taxon>
        <taxon>Pseudomonadati</taxon>
        <taxon>Pseudomonadota</taxon>
        <taxon>Alphaproteobacteria</taxon>
        <taxon>Hyphomicrobiales</taxon>
        <taxon>Methylobacteriaceae</taxon>
        <taxon>Microvirga</taxon>
    </lineage>
</organism>
<keyword evidence="3" id="KW-1185">Reference proteome</keyword>
<feature type="chain" id="PRO_5002593090" evidence="1">
    <location>
        <begin position="25"/>
        <end position="110"/>
    </location>
</feature>
<dbReference type="PATRIC" id="fig|1225564.3.peg.2692"/>
<feature type="signal peptide" evidence="1">
    <location>
        <begin position="1"/>
        <end position="24"/>
    </location>
</feature>
<dbReference type="AlphaFoldDB" id="A0A0H1RDJ8"/>
<dbReference type="PROSITE" id="PS51257">
    <property type="entry name" value="PROKAR_LIPOPROTEIN"/>
    <property type="match status" value="1"/>
</dbReference>
<accession>A0A0H1RDJ8</accession>
<name>A0A0H1RDJ8_9HYPH</name>
<keyword evidence="1" id="KW-0732">Signal</keyword>
<sequence length="110" mass="12407">MKFGLKAVVFGAVATLGCGGAAQASELSFTVSSNRYGLHQDVADVGGESLERHDYRRPEHRYEHRGPHRFYGRPVLAGPGWGPRDTCRIIIKERVNRWAEEVQVRRTVCR</sequence>
<gene>
    <name evidence="2" type="ORF">AA309_10195</name>
</gene>
<evidence type="ECO:0000256" key="1">
    <source>
        <dbReference type="SAM" id="SignalP"/>
    </source>
</evidence>
<comment type="caution">
    <text evidence="2">The sequence shown here is derived from an EMBL/GenBank/DDBJ whole genome shotgun (WGS) entry which is preliminary data.</text>
</comment>
<dbReference type="Proteomes" id="UP000035489">
    <property type="component" value="Unassembled WGS sequence"/>
</dbReference>
<protein>
    <submittedName>
        <fullName evidence="2">Uncharacterized protein</fullName>
    </submittedName>
</protein>